<feature type="region of interest" description="Disordered" evidence="1">
    <location>
        <begin position="114"/>
        <end position="152"/>
    </location>
</feature>
<organism evidence="3 4">
    <name type="scientific">Mycena pura</name>
    <dbReference type="NCBI Taxonomy" id="153505"/>
    <lineage>
        <taxon>Eukaryota</taxon>
        <taxon>Fungi</taxon>
        <taxon>Dikarya</taxon>
        <taxon>Basidiomycota</taxon>
        <taxon>Agaricomycotina</taxon>
        <taxon>Agaricomycetes</taxon>
        <taxon>Agaricomycetidae</taxon>
        <taxon>Agaricales</taxon>
        <taxon>Marasmiineae</taxon>
        <taxon>Mycenaceae</taxon>
        <taxon>Mycena</taxon>
    </lineage>
</organism>
<keyword evidence="2" id="KW-0812">Transmembrane</keyword>
<comment type="caution">
    <text evidence="3">The sequence shown here is derived from an EMBL/GenBank/DDBJ whole genome shotgun (WGS) entry which is preliminary data.</text>
</comment>
<evidence type="ECO:0000256" key="1">
    <source>
        <dbReference type="SAM" id="MobiDB-lite"/>
    </source>
</evidence>
<gene>
    <name evidence="3" type="ORF">GGX14DRAFT_386276</name>
</gene>
<accession>A0AAD7E2N6</accession>
<dbReference type="EMBL" id="JARJCW010000004">
    <property type="protein sequence ID" value="KAJ7225375.1"/>
    <property type="molecule type" value="Genomic_DNA"/>
</dbReference>
<dbReference type="AlphaFoldDB" id="A0AAD7E2N6"/>
<protein>
    <submittedName>
        <fullName evidence="3">Uncharacterized protein</fullName>
    </submittedName>
</protein>
<evidence type="ECO:0000313" key="4">
    <source>
        <dbReference type="Proteomes" id="UP001219525"/>
    </source>
</evidence>
<proteinExistence type="predicted"/>
<evidence type="ECO:0000313" key="3">
    <source>
        <dbReference type="EMBL" id="KAJ7225375.1"/>
    </source>
</evidence>
<keyword evidence="4" id="KW-1185">Reference proteome</keyword>
<reference evidence="3" key="1">
    <citation type="submission" date="2023-03" db="EMBL/GenBank/DDBJ databases">
        <title>Massive genome expansion in bonnet fungi (Mycena s.s.) driven by repeated elements and novel gene families across ecological guilds.</title>
        <authorList>
            <consortium name="Lawrence Berkeley National Laboratory"/>
            <person name="Harder C.B."/>
            <person name="Miyauchi S."/>
            <person name="Viragh M."/>
            <person name="Kuo A."/>
            <person name="Thoen E."/>
            <person name="Andreopoulos B."/>
            <person name="Lu D."/>
            <person name="Skrede I."/>
            <person name="Drula E."/>
            <person name="Henrissat B."/>
            <person name="Morin E."/>
            <person name="Kohler A."/>
            <person name="Barry K."/>
            <person name="LaButti K."/>
            <person name="Morin E."/>
            <person name="Salamov A."/>
            <person name="Lipzen A."/>
            <person name="Mereny Z."/>
            <person name="Hegedus B."/>
            <person name="Baldrian P."/>
            <person name="Stursova M."/>
            <person name="Weitz H."/>
            <person name="Taylor A."/>
            <person name="Grigoriev I.V."/>
            <person name="Nagy L.G."/>
            <person name="Martin F."/>
            <person name="Kauserud H."/>
        </authorList>
    </citation>
    <scope>NUCLEOTIDE SEQUENCE</scope>
    <source>
        <strain evidence="3">9144</strain>
    </source>
</reference>
<evidence type="ECO:0000256" key="2">
    <source>
        <dbReference type="SAM" id="Phobius"/>
    </source>
</evidence>
<name>A0AAD7E2N6_9AGAR</name>
<sequence>MSLSYAALGHPALGVGIKFCSFSTREDLKADFDGRHGHVYRRAARESDAALGARGHSRAGRAARNVTWQLPALTGTSTTALLAKAQLLWECAGRATRNAAQPTQLSLRHAQHPHLTVPRHTPPAIPLPARDGARARTRHRPPADRARSGSGSARAAVAAARVMLGIVVATPLSADAMEYGVPGAHGSGSTRKGVQPIQSHYRHHIYVQHIAISPNICITLLLGVYNFFLSKSPAERP</sequence>
<dbReference type="Proteomes" id="UP001219525">
    <property type="component" value="Unassembled WGS sequence"/>
</dbReference>
<keyword evidence="2" id="KW-0472">Membrane</keyword>
<keyword evidence="2" id="KW-1133">Transmembrane helix</keyword>
<feature type="transmembrane region" description="Helical" evidence="2">
    <location>
        <begin position="206"/>
        <end position="228"/>
    </location>
</feature>